<gene>
    <name evidence="2" type="ORF">ACFQJC_07375</name>
</gene>
<dbReference type="AlphaFoldDB" id="A0ABD5ZDF9"/>
<comment type="caution">
    <text evidence="2">The sequence shown here is derived from an EMBL/GenBank/DDBJ whole genome shotgun (WGS) entry which is preliminary data.</text>
</comment>
<keyword evidence="1" id="KW-0812">Transmembrane</keyword>
<evidence type="ECO:0000313" key="2">
    <source>
        <dbReference type="EMBL" id="MFC7203332.1"/>
    </source>
</evidence>
<evidence type="ECO:0000313" key="3">
    <source>
        <dbReference type="Proteomes" id="UP001596481"/>
    </source>
</evidence>
<reference evidence="2 3" key="1">
    <citation type="journal article" date="2019" name="Int. J. Syst. Evol. Microbiol.">
        <title>The Global Catalogue of Microorganisms (GCM) 10K type strain sequencing project: providing services to taxonomists for standard genome sequencing and annotation.</title>
        <authorList>
            <consortium name="The Broad Institute Genomics Platform"/>
            <consortium name="The Broad Institute Genome Sequencing Center for Infectious Disease"/>
            <person name="Wu L."/>
            <person name="Ma J."/>
        </authorList>
    </citation>
    <scope>NUCLEOTIDE SEQUENCE [LARGE SCALE GENOMIC DNA]</scope>
    <source>
        <strain evidence="2 3">DSM 29988</strain>
    </source>
</reference>
<accession>A0ABD5ZDF9</accession>
<sequence length="202" mass="23770">MTNSLNVADYLLNQDGSVIEVVSVLILAIIAAIGKLYGANVYNLINDGWVQITTGREYSDSKLITEMENLSMQLRELGDDLRFIRLSEDEYELFVDSGEYYKEQFYPRFNEIKRELRKRNIYVGELSKQETMVGTWIEVDLEYWERWFNSTTWVTPERLLHSEINSDYLIEKRNHFYDRVDRIPSALDGLAEMIEETAKKIN</sequence>
<protein>
    <submittedName>
        <fullName evidence="2">Uncharacterized protein</fullName>
    </submittedName>
</protein>
<name>A0ABD5ZDF9_9EURY</name>
<dbReference type="EMBL" id="JBHTAA010000002">
    <property type="protein sequence ID" value="MFC7203332.1"/>
    <property type="molecule type" value="Genomic_DNA"/>
</dbReference>
<dbReference type="Proteomes" id="UP001596481">
    <property type="component" value="Unassembled WGS sequence"/>
</dbReference>
<feature type="transmembrane region" description="Helical" evidence="1">
    <location>
        <begin position="18"/>
        <end position="37"/>
    </location>
</feature>
<keyword evidence="1" id="KW-0472">Membrane</keyword>
<keyword evidence="3" id="KW-1185">Reference proteome</keyword>
<proteinExistence type="predicted"/>
<evidence type="ECO:0000256" key="1">
    <source>
        <dbReference type="SAM" id="Phobius"/>
    </source>
</evidence>
<organism evidence="2 3">
    <name type="scientific">Haloferax namakaokahaiae</name>
    <dbReference type="NCBI Taxonomy" id="1748331"/>
    <lineage>
        <taxon>Archaea</taxon>
        <taxon>Methanobacteriati</taxon>
        <taxon>Methanobacteriota</taxon>
        <taxon>Stenosarchaea group</taxon>
        <taxon>Halobacteria</taxon>
        <taxon>Halobacteriales</taxon>
        <taxon>Haloferacaceae</taxon>
        <taxon>Haloferax</taxon>
    </lineage>
</organism>
<keyword evidence="1" id="KW-1133">Transmembrane helix</keyword>
<dbReference type="RefSeq" id="WP_390222671.1">
    <property type="nucleotide sequence ID" value="NZ_JBHTAA010000002.1"/>
</dbReference>